<evidence type="ECO:0000256" key="1">
    <source>
        <dbReference type="SAM" id="MobiDB-lite"/>
    </source>
</evidence>
<keyword evidence="2" id="KW-0732">Signal</keyword>
<reference evidence="3" key="1">
    <citation type="submission" date="2014-11" db="EMBL/GenBank/DDBJ databases">
        <authorList>
            <person name="Otto D Thomas"/>
            <person name="Naeem Raeece"/>
        </authorList>
    </citation>
    <scope>NUCLEOTIDE SEQUENCE</scope>
</reference>
<proteinExistence type="predicted"/>
<feature type="compositionally biased region" description="Basic and acidic residues" evidence="1">
    <location>
        <begin position="810"/>
        <end position="827"/>
    </location>
</feature>
<feature type="compositionally biased region" description="Low complexity" evidence="1">
    <location>
        <begin position="1155"/>
        <end position="1174"/>
    </location>
</feature>
<feature type="region of interest" description="Disordered" evidence="1">
    <location>
        <begin position="640"/>
        <end position="659"/>
    </location>
</feature>
<feature type="compositionally biased region" description="Polar residues" evidence="1">
    <location>
        <begin position="1580"/>
        <end position="1589"/>
    </location>
</feature>
<feature type="signal peptide" evidence="2">
    <location>
        <begin position="1"/>
        <end position="24"/>
    </location>
</feature>
<feature type="compositionally biased region" description="Low complexity" evidence="1">
    <location>
        <begin position="665"/>
        <end position="690"/>
    </location>
</feature>
<feature type="region of interest" description="Disordered" evidence="1">
    <location>
        <begin position="518"/>
        <end position="537"/>
    </location>
</feature>
<evidence type="ECO:0008006" key="4">
    <source>
        <dbReference type="Google" id="ProtNLM"/>
    </source>
</evidence>
<feature type="region of interest" description="Disordered" evidence="1">
    <location>
        <begin position="912"/>
        <end position="953"/>
    </location>
</feature>
<name>A0A0G4H5F6_9ALVE</name>
<feature type="region of interest" description="Disordered" evidence="1">
    <location>
        <begin position="1016"/>
        <end position="1204"/>
    </location>
</feature>
<feature type="compositionally biased region" description="Polar residues" evidence="1">
    <location>
        <begin position="1039"/>
        <end position="1048"/>
    </location>
</feature>
<dbReference type="VEuPathDB" id="CryptoDB:Cvel_24702"/>
<feature type="compositionally biased region" description="Basic and acidic residues" evidence="1">
    <location>
        <begin position="735"/>
        <end position="745"/>
    </location>
</feature>
<sequence length="1589" mass="171851">MNGSAASVCLFLFIVSIIEERGQGVPIYSRLRPAGSLRVADSGSVQQRRRQAKPSPLRNSRKPVCNQAKLRTWNPSKHDRCRERRPLIAPLSTLCFQGEWGRGKGVRGVPGEGLDGLLSLSRRGLRAVGVSGQNGRAFGVATVVPSVSAFVFAPFRRLLQLFGAGFKGEGCFFVGWCLRLVDHERNLTGTLIIGSFSANKTQGFHQHYLSLQIGQAGGEGGDKETPIEIHNVFPGSPDPQRCPPFKQIPLPPHSTDRVVEDDEFEDDFSFEDLQSFKPTRKHTAPEELSPPPTVSTLTDDVKILWDGRDISKRSLVRLKSPNRVQSVKWISREFGSISLTRTTVEVDVCINGRKFSCISSLVPPAVHKRDMETVTQHVADVMDVGLPHASSPDTEGKGGGLRLPSLSEDGGASGFLSAPPSVAEKEEGSPDSLPPVKKAVEVLKRVRRASRRTVDSALLRLAAETYARLRRFDVNGRGTSFPSSSMPPVGRLGRGGEEGDVAAEGLDEFVYDNLHEDAVGEGGEGEEDSSEEEEESVFPFASVSRLFRSTKKKMKAWVRKWRRNLAGYVREKSKSSADRAFRVLSIQKGVRLTGRGSALSSAEGWLGKTPFLPCRYEWKSLRAPTLYGISKSGVQALMGGSDGGPLRNEENVGVSVSSQVDSLSVPPAVNVSSSPPSFSPSSSLLPPDSSTALDTQGGPVSSSIEASAESSPGAERTGRVEGAQWVEENGVSVDGVERREGRPAEPCDATVSSVSVSRHISSTDFSFSEKKVEKEQAVETDRQGMRGRGGESVEEPTEEKNENPTVSSSPHDRPSSQDSLRASDSRWEGGSFVVGHEGEGGMGVWEAGGDNSQSVKGPTIEEMPLQKHKTLTALSFPPALSGSFDVRAVSGGGGVTQKSIEVEAPTVFSDSLQGEADKEGEEGKVERERKTVPRQIPASTNHQTKRKGRRRKRLTVRPISQERARELGCTMPAYLHVEANWGDFFPSEWVWAQGHAPPLPRSSRARRNAETFLSASPTTSLTVSPDLPAVSAADPLPSANLSQSQNDSAEAFPQAHTQQTDEQEEETQGQVETQAASIERRLASNREKEKESQTPVIEDTGIFSGWGRSKDQSKGDEGGEKSGQEGNENEGGKDEEAEREGETENGQSEGGGDDVSGSAGPSSSSSPPSSSGHSPQKKKGRQREWLRDRREVVRAQRKKRREKRISEGRASFVLTGGKFRVGPLALSTWLVSYRSENVDWIFRTTDGDSVTSAIDVQKGVLRIEAKSRPLVPSLFQVMPTRRRLMLTVQMPQEGKKSLGELREGPRIFYPTPEGFKEDPGCVEAQTAVAEAESFIEDPASGRSFLLERCKVPLCALEFGGELAPVRLSSSSSSETREQPAGGGAGEDERGASGEDTDSTPPVEEEKEKEDESSVEEEEDTPPNEGEDPLGGEDEGGGDEGSPESGEDGEEEEEEKGEAEIGEEAAGEVSGASKGPAEGGDRKDEGNFKLTRGPISSLCAHSQDSDSGVGQTRHGGERYENFPLLRERELKSHLRGTVAAHSGDPQKAAQVGMEAPDEESFLPPSPFDIRAKGRKKEEVSQQEFSESASR</sequence>
<feature type="compositionally biased region" description="Basic and acidic residues" evidence="1">
    <location>
        <begin position="1130"/>
        <end position="1142"/>
    </location>
</feature>
<feature type="compositionally biased region" description="Polar residues" evidence="1">
    <location>
        <begin position="1498"/>
        <end position="1509"/>
    </location>
</feature>
<accession>A0A0G4H5F6</accession>
<organism evidence="3">
    <name type="scientific">Chromera velia CCMP2878</name>
    <dbReference type="NCBI Taxonomy" id="1169474"/>
    <lineage>
        <taxon>Eukaryota</taxon>
        <taxon>Sar</taxon>
        <taxon>Alveolata</taxon>
        <taxon>Colpodellida</taxon>
        <taxon>Chromeraceae</taxon>
        <taxon>Chromera</taxon>
    </lineage>
</organism>
<feature type="region of interest" description="Disordered" evidence="1">
    <location>
        <begin position="385"/>
        <end position="436"/>
    </location>
</feature>
<feature type="compositionally biased region" description="Low complexity" evidence="1">
    <location>
        <begin position="701"/>
        <end position="715"/>
    </location>
</feature>
<feature type="compositionally biased region" description="Low complexity" evidence="1">
    <location>
        <begin position="751"/>
        <end position="762"/>
    </location>
</feature>
<feature type="compositionally biased region" description="Basic and acidic residues" evidence="1">
    <location>
        <begin position="915"/>
        <end position="931"/>
    </location>
</feature>
<feature type="compositionally biased region" description="Polar residues" evidence="1">
    <location>
        <begin position="691"/>
        <end position="700"/>
    </location>
</feature>
<protein>
    <recommendedName>
        <fullName evidence="4">Transmembrane protein</fullName>
    </recommendedName>
</protein>
<feature type="compositionally biased region" description="Basic and acidic residues" evidence="1">
    <location>
        <begin position="1568"/>
        <end position="1578"/>
    </location>
</feature>
<feature type="region of interest" description="Disordered" evidence="1">
    <location>
        <begin position="1365"/>
        <end position="1522"/>
    </location>
</feature>
<feature type="region of interest" description="Disordered" evidence="1">
    <location>
        <begin position="1537"/>
        <end position="1589"/>
    </location>
</feature>
<feature type="compositionally biased region" description="Basic and acidic residues" evidence="1">
    <location>
        <begin position="767"/>
        <end position="791"/>
    </location>
</feature>
<feature type="compositionally biased region" description="Basic and acidic residues" evidence="1">
    <location>
        <begin position="1182"/>
        <end position="1194"/>
    </location>
</feature>
<dbReference type="EMBL" id="CDMZ01001886">
    <property type="protein sequence ID" value="CEM38857.1"/>
    <property type="molecule type" value="Genomic_DNA"/>
</dbReference>
<feature type="region of interest" description="Disordered" evidence="1">
    <location>
        <begin position="275"/>
        <end position="295"/>
    </location>
</feature>
<gene>
    <name evidence="3" type="ORF">Cvel_24702</name>
</gene>
<evidence type="ECO:0000313" key="3">
    <source>
        <dbReference type="EMBL" id="CEM38857.1"/>
    </source>
</evidence>
<feature type="region of interest" description="Disordered" evidence="1">
    <location>
        <begin position="39"/>
        <end position="61"/>
    </location>
</feature>
<feature type="compositionally biased region" description="Basic residues" evidence="1">
    <location>
        <begin position="943"/>
        <end position="953"/>
    </location>
</feature>
<feature type="region of interest" description="Disordered" evidence="1">
    <location>
        <begin position="665"/>
        <end position="837"/>
    </location>
</feature>
<feature type="compositionally biased region" description="Basic and acidic residues" evidence="1">
    <location>
        <begin position="1513"/>
        <end position="1522"/>
    </location>
</feature>
<feature type="compositionally biased region" description="Basic and acidic residues" evidence="1">
    <location>
        <begin position="1108"/>
        <end position="1123"/>
    </location>
</feature>
<feature type="compositionally biased region" description="Acidic residues" evidence="1">
    <location>
        <begin position="523"/>
        <end position="536"/>
    </location>
</feature>
<feature type="compositionally biased region" description="Basic and acidic residues" evidence="1">
    <location>
        <begin position="1078"/>
        <end position="1092"/>
    </location>
</feature>
<evidence type="ECO:0000256" key="2">
    <source>
        <dbReference type="SAM" id="SignalP"/>
    </source>
</evidence>
<feature type="chain" id="PRO_5005190943" description="Transmembrane protein" evidence="2">
    <location>
        <begin position="25"/>
        <end position="1589"/>
    </location>
</feature>
<feature type="compositionally biased region" description="Acidic residues" evidence="1">
    <location>
        <begin position="1412"/>
        <end position="1465"/>
    </location>
</feature>